<dbReference type="InterPro" id="IPR050509">
    <property type="entry name" value="CoA-transferase_III"/>
</dbReference>
<dbReference type="OrthoDB" id="9797653at2"/>
<organism evidence="1 2">
    <name type="scientific">Prauserella flavalba</name>
    <dbReference type="NCBI Taxonomy" id="1477506"/>
    <lineage>
        <taxon>Bacteria</taxon>
        <taxon>Bacillati</taxon>
        <taxon>Actinomycetota</taxon>
        <taxon>Actinomycetes</taxon>
        <taxon>Pseudonocardiales</taxon>
        <taxon>Pseudonocardiaceae</taxon>
        <taxon>Prauserella</taxon>
    </lineage>
</organism>
<gene>
    <name evidence="1" type="ORF">BA062_34525</name>
</gene>
<proteinExistence type="predicted"/>
<evidence type="ECO:0000313" key="2">
    <source>
        <dbReference type="Proteomes" id="UP000247892"/>
    </source>
</evidence>
<dbReference type="InterPro" id="IPR023606">
    <property type="entry name" value="CoA-Trfase_III_dom_1_sf"/>
</dbReference>
<dbReference type="Pfam" id="PF02515">
    <property type="entry name" value="CoA_transf_3"/>
    <property type="match status" value="1"/>
</dbReference>
<dbReference type="AlphaFoldDB" id="A0A318LGM1"/>
<dbReference type="InterPro" id="IPR003673">
    <property type="entry name" value="CoA-Trfase_fam_III"/>
</dbReference>
<dbReference type="EMBL" id="MASU01000019">
    <property type="protein sequence ID" value="PXY18724.1"/>
    <property type="molecule type" value="Genomic_DNA"/>
</dbReference>
<name>A0A318LGM1_9PSEU</name>
<keyword evidence="2" id="KW-1185">Reference proteome</keyword>
<comment type="caution">
    <text evidence="1">The sequence shown here is derived from an EMBL/GenBank/DDBJ whole genome shotgun (WGS) entry which is preliminary data.</text>
</comment>
<sequence length="370" mass="39536">MPTGPLDGVRVIELAGLGPTPFAGMLLAELGADVVRIDRPPSVRQVKVDPRVDLLNRGKRSVVLDLRAPDDKETLSRLIDQAQLFIEGYRPGVAERLGVGPDECFRRNPRLVYGRMTGWGQDGPLASAAGHDVNYIAITGALHAIGDAGNPPQIPLNLVGNFGGGATYLVIGLLAALHEAQRNGTGQVIDASIVDGTAHLLAWVHGKVAAGEWSDERGTNLLDGGAPCYRVYETADGKYLTVGALEAPFYAQLLDILGLDEDPSRQRVEEDWPRASQRIAAAFRTRTQAEWLAAFADSDACVAPVAGLREAAEHPHIRARGTLVERDGVLQAAPAPRFSRTTTAVRAPAPQPGAHQHEVLRDWLGAAGTH</sequence>
<dbReference type="SUPFAM" id="SSF89796">
    <property type="entry name" value="CoA-transferase family III (CaiB/BaiF)"/>
    <property type="match status" value="1"/>
</dbReference>
<dbReference type="PANTHER" id="PTHR48228:SF5">
    <property type="entry name" value="ALPHA-METHYLACYL-COA RACEMASE"/>
    <property type="match status" value="1"/>
</dbReference>
<dbReference type="PANTHER" id="PTHR48228">
    <property type="entry name" value="SUCCINYL-COA--D-CITRAMALATE COA-TRANSFERASE"/>
    <property type="match status" value="1"/>
</dbReference>
<protein>
    <submittedName>
        <fullName evidence="1">Carnitine dehydratase</fullName>
    </submittedName>
</protein>
<reference evidence="1 2" key="1">
    <citation type="submission" date="2016-07" db="EMBL/GenBank/DDBJ databases">
        <title>Draft genome sequence of Prauserella sp. YIM 121212, isolated from alkaline soil.</title>
        <authorList>
            <person name="Ruckert C."/>
            <person name="Albersmeier A."/>
            <person name="Jiang C.-L."/>
            <person name="Jiang Y."/>
            <person name="Kalinowski J."/>
            <person name="Schneider O."/>
            <person name="Winkler A."/>
            <person name="Zotchev S.B."/>
        </authorList>
    </citation>
    <scope>NUCLEOTIDE SEQUENCE [LARGE SCALE GENOMIC DNA]</scope>
    <source>
        <strain evidence="1 2">YIM 121212</strain>
    </source>
</reference>
<accession>A0A318LGM1</accession>
<dbReference type="Gene3D" id="3.40.50.10540">
    <property type="entry name" value="Crotonobetainyl-coa:carnitine coa-transferase, domain 1"/>
    <property type="match status" value="1"/>
</dbReference>
<dbReference type="RefSeq" id="WP_110343453.1">
    <property type="nucleotide sequence ID" value="NZ_JBHVKT010000003.1"/>
</dbReference>
<dbReference type="Proteomes" id="UP000247892">
    <property type="component" value="Unassembled WGS sequence"/>
</dbReference>
<dbReference type="GO" id="GO:0003824">
    <property type="term" value="F:catalytic activity"/>
    <property type="evidence" value="ECO:0007669"/>
    <property type="project" value="InterPro"/>
</dbReference>
<evidence type="ECO:0000313" key="1">
    <source>
        <dbReference type="EMBL" id="PXY18724.1"/>
    </source>
</evidence>
<dbReference type="InterPro" id="IPR044855">
    <property type="entry name" value="CoA-Trfase_III_dom3_sf"/>
</dbReference>
<dbReference type="Gene3D" id="3.30.1540.10">
    <property type="entry name" value="formyl-coa transferase, domain 3"/>
    <property type="match status" value="1"/>
</dbReference>